<keyword evidence="1" id="KW-0472">Membrane</keyword>
<reference evidence="2 3" key="1">
    <citation type="journal article" date="2020" name="Front. Microbiol.">
        <title>Single-cell genomics of novel Actinobacteria with the Wood-Ljungdahl pathway discovered in a serpentinizing system.</title>
        <authorList>
            <person name="Merino N."/>
            <person name="Kawai M."/>
            <person name="Boyd E.S."/>
            <person name="Colman D.R."/>
            <person name="McGlynn S.E."/>
            <person name="Nealson K.H."/>
            <person name="Kurokawa K."/>
            <person name="Hongoh Y."/>
        </authorList>
    </citation>
    <scope>NUCLEOTIDE SEQUENCE [LARGE SCALE GENOMIC DNA]</scope>
    <source>
        <strain evidence="2 3">S03</strain>
    </source>
</reference>
<accession>A0A6V8NF53</accession>
<feature type="transmembrane region" description="Helical" evidence="1">
    <location>
        <begin position="28"/>
        <end position="46"/>
    </location>
</feature>
<protein>
    <submittedName>
        <fullName evidence="2">Uncharacterized protein</fullName>
    </submittedName>
</protein>
<name>A0A6V8NF53_9ACTN</name>
<evidence type="ECO:0000313" key="2">
    <source>
        <dbReference type="EMBL" id="GFP18865.1"/>
    </source>
</evidence>
<dbReference type="EMBL" id="BLRU01000018">
    <property type="protein sequence ID" value="GFP18865.1"/>
    <property type="molecule type" value="Genomic_DNA"/>
</dbReference>
<comment type="caution">
    <text evidence="2">The sequence shown here is derived from an EMBL/GenBank/DDBJ whole genome shotgun (WGS) entry which is preliminary data.</text>
</comment>
<dbReference type="RefSeq" id="WP_219853499.1">
    <property type="nucleotide sequence ID" value="NZ_BLRU01000018.1"/>
</dbReference>
<proteinExistence type="predicted"/>
<sequence length="67" mass="8075">MYSESWRKEAVARLPRPKRKRRRDPFKVISWTLILLLLLAILLVIFREQILGAYESLMRFLGYQNLP</sequence>
<dbReference type="Proteomes" id="UP000574717">
    <property type="component" value="Unassembled WGS sequence"/>
</dbReference>
<organism evidence="2 3">
    <name type="scientific">Candidatus Hakubella thermalkaliphila</name>
    <dbReference type="NCBI Taxonomy" id="2754717"/>
    <lineage>
        <taxon>Bacteria</taxon>
        <taxon>Bacillati</taxon>
        <taxon>Actinomycetota</taxon>
        <taxon>Actinomycetota incertae sedis</taxon>
        <taxon>Candidatus Hakubellales</taxon>
        <taxon>Candidatus Hakubellaceae</taxon>
        <taxon>Candidatus Hakubella</taxon>
    </lineage>
</organism>
<evidence type="ECO:0000313" key="3">
    <source>
        <dbReference type="Proteomes" id="UP000574717"/>
    </source>
</evidence>
<keyword evidence="1" id="KW-0812">Transmembrane</keyword>
<gene>
    <name evidence="2" type="ORF">HKBW3S03_00370</name>
</gene>
<dbReference type="AlphaFoldDB" id="A0A6V8NF53"/>
<evidence type="ECO:0000256" key="1">
    <source>
        <dbReference type="SAM" id="Phobius"/>
    </source>
</evidence>
<keyword evidence="1" id="KW-1133">Transmembrane helix</keyword>